<feature type="domain" description="Enoyl reductase (ER)" evidence="1">
    <location>
        <begin position="11"/>
        <end position="312"/>
    </location>
</feature>
<dbReference type="InterPro" id="IPR036291">
    <property type="entry name" value="NAD(P)-bd_dom_sf"/>
</dbReference>
<dbReference type="SUPFAM" id="SSF51735">
    <property type="entry name" value="NAD(P)-binding Rossmann-fold domains"/>
    <property type="match status" value="1"/>
</dbReference>
<dbReference type="EMBL" id="JAUKUA010000004">
    <property type="protein sequence ID" value="KAK0715563.1"/>
    <property type="molecule type" value="Genomic_DNA"/>
</dbReference>
<dbReference type="SUPFAM" id="SSF50129">
    <property type="entry name" value="GroES-like"/>
    <property type="match status" value="1"/>
</dbReference>
<keyword evidence="3" id="KW-1185">Reference proteome</keyword>
<protein>
    <submittedName>
        <fullName evidence="2">Zinc-containing alcohol dehydrogenase</fullName>
    </submittedName>
</protein>
<evidence type="ECO:0000259" key="1">
    <source>
        <dbReference type="SMART" id="SM00829"/>
    </source>
</evidence>
<accession>A0AA40DXR7</accession>
<dbReference type="PANTHER" id="PTHR43482:SF4">
    <property type="entry name" value="ALCOHOL DEHYDROGENASE, PUTATIVE (AFU_ORTHOLOGUE AFUA_7G06260)-RELATED"/>
    <property type="match status" value="1"/>
</dbReference>
<evidence type="ECO:0000313" key="2">
    <source>
        <dbReference type="EMBL" id="KAK0715563.1"/>
    </source>
</evidence>
<evidence type="ECO:0000313" key="3">
    <source>
        <dbReference type="Proteomes" id="UP001172102"/>
    </source>
</evidence>
<dbReference type="SMART" id="SM00829">
    <property type="entry name" value="PKS_ER"/>
    <property type="match status" value="1"/>
</dbReference>
<gene>
    <name evidence="2" type="ORF">B0H67DRAFT_581000</name>
</gene>
<dbReference type="CDD" id="cd05289">
    <property type="entry name" value="MDR_like_2"/>
    <property type="match status" value="1"/>
</dbReference>
<dbReference type="InterPro" id="IPR020843">
    <property type="entry name" value="ER"/>
</dbReference>
<dbReference type="GO" id="GO:0016491">
    <property type="term" value="F:oxidoreductase activity"/>
    <property type="evidence" value="ECO:0007669"/>
    <property type="project" value="InterPro"/>
</dbReference>
<organism evidence="2 3">
    <name type="scientific">Lasiosphaeris hirsuta</name>
    <dbReference type="NCBI Taxonomy" id="260670"/>
    <lineage>
        <taxon>Eukaryota</taxon>
        <taxon>Fungi</taxon>
        <taxon>Dikarya</taxon>
        <taxon>Ascomycota</taxon>
        <taxon>Pezizomycotina</taxon>
        <taxon>Sordariomycetes</taxon>
        <taxon>Sordariomycetidae</taxon>
        <taxon>Sordariales</taxon>
        <taxon>Lasiosphaeriaceae</taxon>
        <taxon>Lasiosphaeris</taxon>
    </lineage>
</organism>
<dbReference type="PANTHER" id="PTHR43482">
    <property type="entry name" value="PROTEIN AST1-RELATED"/>
    <property type="match status" value="1"/>
</dbReference>
<sequence>MKAVQILGDRGDHRIALSEHLPRPKPSDHEVLVRIEAAGVTADETSWVEVYKTPSRIPGHDISGFIVQLPMHYAGPIAVGTPVFAMLHADRGQGMADYATVRFEEMTPKPRSLTHAQAAAMPIPAVTAWEALHQHARLGRGRRVLVTGASGAVGRMIVQLARVLFDAEVVALASVRNHALLRDLGAAEVVDYNTPGWEGLVKDVDAVFDTAGGEVLTKSWQTVKGDAVIVTVADPPPPWAFGGQVPEELKDHPGVRYVYFVLSPDAEALRKVAGLIDEGKVQALPVVEFPVDSAVEAWEFAATRSRGGKVVITFGDGAENYIPTRRGF</sequence>
<dbReference type="Proteomes" id="UP001172102">
    <property type="component" value="Unassembled WGS sequence"/>
</dbReference>
<dbReference type="InterPro" id="IPR052585">
    <property type="entry name" value="Lipid_raft_assoc_Zn_ADH"/>
</dbReference>
<name>A0AA40DXR7_9PEZI</name>
<dbReference type="AlphaFoldDB" id="A0AA40DXR7"/>
<dbReference type="Pfam" id="PF08240">
    <property type="entry name" value="ADH_N"/>
    <property type="match status" value="1"/>
</dbReference>
<dbReference type="InterPro" id="IPR011032">
    <property type="entry name" value="GroES-like_sf"/>
</dbReference>
<dbReference type="Gene3D" id="3.40.50.720">
    <property type="entry name" value="NAD(P)-binding Rossmann-like Domain"/>
    <property type="match status" value="1"/>
</dbReference>
<comment type="caution">
    <text evidence="2">The sequence shown here is derived from an EMBL/GenBank/DDBJ whole genome shotgun (WGS) entry which is preliminary data.</text>
</comment>
<proteinExistence type="predicted"/>
<reference evidence="2" key="1">
    <citation type="submission" date="2023-06" db="EMBL/GenBank/DDBJ databases">
        <title>Genome-scale phylogeny and comparative genomics of the fungal order Sordariales.</title>
        <authorList>
            <consortium name="Lawrence Berkeley National Laboratory"/>
            <person name="Hensen N."/>
            <person name="Bonometti L."/>
            <person name="Westerberg I."/>
            <person name="Brannstrom I.O."/>
            <person name="Guillou S."/>
            <person name="Cros-Aarteil S."/>
            <person name="Calhoun S."/>
            <person name="Haridas S."/>
            <person name="Kuo A."/>
            <person name="Mondo S."/>
            <person name="Pangilinan J."/>
            <person name="Riley R."/>
            <person name="Labutti K."/>
            <person name="Andreopoulos B."/>
            <person name="Lipzen A."/>
            <person name="Chen C."/>
            <person name="Yanf M."/>
            <person name="Daum C."/>
            <person name="Ng V."/>
            <person name="Clum A."/>
            <person name="Steindorff A."/>
            <person name="Ohm R."/>
            <person name="Martin F."/>
            <person name="Silar P."/>
            <person name="Natvig D."/>
            <person name="Lalanne C."/>
            <person name="Gautier V."/>
            <person name="Ament-Velasquez S.L."/>
            <person name="Kruys A."/>
            <person name="Hutchinson M.I."/>
            <person name="Powell A.J."/>
            <person name="Barry K."/>
            <person name="Miller A.N."/>
            <person name="Grigoriev I.V."/>
            <person name="Debuchy R."/>
            <person name="Gladieux P."/>
            <person name="Thoren M.H."/>
            <person name="Johannesson H."/>
        </authorList>
    </citation>
    <scope>NUCLEOTIDE SEQUENCE</scope>
    <source>
        <strain evidence="2">SMH4607-1</strain>
    </source>
</reference>
<dbReference type="Pfam" id="PF13602">
    <property type="entry name" value="ADH_zinc_N_2"/>
    <property type="match status" value="1"/>
</dbReference>
<dbReference type="InterPro" id="IPR013154">
    <property type="entry name" value="ADH-like_N"/>
</dbReference>
<dbReference type="Gene3D" id="3.90.180.10">
    <property type="entry name" value="Medium-chain alcohol dehydrogenases, catalytic domain"/>
    <property type="match status" value="1"/>
</dbReference>